<feature type="compositionally biased region" description="Polar residues" evidence="8">
    <location>
        <begin position="241"/>
        <end position="250"/>
    </location>
</feature>
<feature type="domain" description="C2" evidence="9">
    <location>
        <begin position="645"/>
        <end position="768"/>
    </location>
</feature>
<reference evidence="11" key="1">
    <citation type="submission" date="2019-10" db="EMBL/GenBank/DDBJ databases">
        <title>Bird 10,000 Genomes (B10K) Project - Family phase.</title>
        <authorList>
            <person name="Zhang G."/>
        </authorList>
    </citation>
    <scope>NUCLEOTIDE SEQUENCE</scope>
    <source>
        <strain evidence="11">B10K-DU-012-30</strain>
        <tissue evidence="11">Muscle</tissue>
    </source>
</reference>
<feature type="coiled-coil region" evidence="7">
    <location>
        <begin position="804"/>
        <end position="838"/>
    </location>
</feature>
<evidence type="ECO:0000256" key="2">
    <source>
        <dbReference type="ARBA" id="ARBA00022490"/>
    </source>
</evidence>
<dbReference type="GO" id="GO:0005737">
    <property type="term" value="C:cytoplasm"/>
    <property type="evidence" value="ECO:0007669"/>
    <property type="project" value="UniProtKB-SubCell"/>
</dbReference>
<feature type="non-terminal residue" evidence="11">
    <location>
        <position position="1"/>
    </location>
</feature>
<dbReference type="Proteomes" id="UP000631391">
    <property type="component" value="Unassembled WGS sequence"/>
</dbReference>
<dbReference type="InterPro" id="IPR001202">
    <property type="entry name" value="WW_dom"/>
</dbReference>
<dbReference type="SMART" id="SM00456">
    <property type="entry name" value="WW"/>
    <property type="match status" value="1"/>
</dbReference>
<feature type="coiled-coil region" evidence="7">
    <location>
        <begin position="1018"/>
        <end position="1087"/>
    </location>
</feature>
<dbReference type="InterPro" id="IPR000008">
    <property type="entry name" value="C2_dom"/>
</dbReference>
<evidence type="ECO:0000256" key="6">
    <source>
        <dbReference type="ARBA" id="ARBA00023163"/>
    </source>
</evidence>
<evidence type="ECO:0000256" key="3">
    <source>
        <dbReference type="ARBA" id="ARBA00022737"/>
    </source>
</evidence>
<keyword evidence="5 7" id="KW-0175">Coiled coil</keyword>
<dbReference type="InterPro" id="IPR057747">
    <property type="entry name" value="WWC1_hairpin"/>
</dbReference>
<dbReference type="PROSITE" id="PS50004">
    <property type="entry name" value="C2"/>
    <property type="match status" value="1"/>
</dbReference>
<feature type="compositionally biased region" description="Low complexity" evidence="8">
    <location>
        <begin position="224"/>
        <end position="233"/>
    </location>
</feature>
<dbReference type="SUPFAM" id="SSF49562">
    <property type="entry name" value="C2 domain (Calcium/lipid-binding domain, CaLB)"/>
    <property type="match status" value="1"/>
</dbReference>
<keyword evidence="2" id="KW-0963">Cytoplasm</keyword>
<evidence type="ECO:0000259" key="9">
    <source>
        <dbReference type="PROSITE" id="PS50004"/>
    </source>
</evidence>
<name>A0A851ARS5_PICGY</name>
<dbReference type="InterPro" id="IPR037771">
    <property type="entry name" value="C2_WWC"/>
</dbReference>
<evidence type="ECO:0000313" key="11">
    <source>
        <dbReference type="EMBL" id="NWI36395.1"/>
    </source>
</evidence>
<proteinExistence type="predicted"/>
<evidence type="ECO:0000259" key="10">
    <source>
        <dbReference type="PROSITE" id="PS50020"/>
    </source>
</evidence>
<dbReference type="OrthoDB" id="2020426at2759"/>
<sequence length="1123" mass="126164">PCCRLTKPFSFADCVGDELPWGWEAAYDPQIGVYYIDHINQTTQIEDPRKQWRQEQERMLKDYLTIAQDALSTQKELYQVKEQRLALALDEYVRLNGAYKEKSSSRTSLFSGSSSSTKYDPDILKAEISTTRLRVKKLKRELSQMKQELLYKEQGFETLQQIDQKMSGGQSGYELCEAKAILKELKSIRKAISSGEREKQDLMKSLAKLREKFNIDQTTETSEPDSSSSSVNSQLCFPRQTLDTGSQTDISGEIGVRSRSNLAERVRLSLQYEEAKRSMANLKIELSKLDSEAWPGALDVEKEKLMLINEKEELLKELHFITPRKRTQDELEQLEAERKRLEEELVSVKSTPSQALAERLKLEERRKELVQKLEETTKLTTYLHSQLRSLSASTLSVSSGSSLGSLASSRGSLNTSSRGSLNSLSSTDLYYNQGDPITDVDYQYKLDFILQEKTGYIPLGPITTIHENEVVSSHGRLGYSDSPSAADHPKLTEPPKSVTSLSSRSSLSSLSPPGSPLVLEAAFSVSAQNSPLHCLTTDFEDSDLSGDFAGISFCENQARAGSQIPTDDKDLSVRQPLPSLHEGSSGGDVPRRTAGHLLEEKTACVSAAVSDESVAGDSGVYEASVKQPNETEDTVYSEDDATTVEAAQVQIGLRYDHSNSSFVIIIVRLRNLPAFSVPLGSKVYVRVAVLPSSSDISCLFRTKVHPAMETILSNEIFRVAISQVTLLQKTLRVDVCAVSRSHQEECLAGTQISLADLSLSDETYTLWYNLLPCKQSSGKKPKEQNDEYMFLLSKQSQSLDSLDLDAVSALLERTSAELEAVEQELAEDEEKEQEQRASEEYWLEMLAKASDEIVNEEEDGIKLEVEGDCNDDMGLFMDVSEMNEDKNRENSDEAQESQQAAVILTLVDKDTNTEESLNENTAVRPKDRASWSSRQCPFVKNSMIVRSQTFSPGERNQYICRLNRSDSDSSTLAKKSLFVRNATERRSLRVKRPVCQLLMRRAAQECPVRTSLDLELDLQASRTRQNRLNDELQALRDLKQKLEEMKGRGEAELPLCVLEDERFQKLLKQAEKQAEQSKEEQKQGLSAEKLMRKASKDVCRLREQSQKVPLQVQSFRYGLFCFT</sequence>
<feature type="domain" description="WW" evidence="10">
    <location>
        <begin position="17"/>
        <end position="50"/>
    </location>
</feature>
<dbReference type="InterPro" id="IPR036020">
    <property type="entry name" value="WW_dom_sf"/>
</dbReference>
<evidence type="ECO:0000256" key="1">
    <source>
        <dbReference type="ARBA" id="ARBA00004496"/>
    </source>
</evidence>
<organism evidence="11 12">
    <name type="scientific">Picathartes gymnocephalus</name>
    <name type="common">White-necked rockfowl</name>
    <dbReference type="NCBI Taxonomy" id="175131"/>
    <lineage>
        <taxon>Eukaryota</taxon>
        <taxon>Metazoa</taxon>
        <taxon>Chordata</taxon>
        <taxon>Craniata</taxon>
        <taxon>Vertebrata</taxon>
        <taxon>Euteleostomi</taxon>
        <taxon>Archelosauria</taxon>
        <taxon>Archosauria</taxon>
        <taxon>Dinosauria</taxon>
        <taxon>Saurischia</taxon>
        <taxon>Theropoda</taxon>
        <taxon>Coelurosauria</taxon>
        <taxon>Aves</taxon>
        <taxon>Neognathae</taxon>
        <taxon>Neoaves</taxon>
        <taxon>Telluraves</taxon>
        <taxon>Australaves</taxon>
        <taxon>Passeriformes</taxon>
        <taxon>Picathartidae</taxon>
        <taxon>Picathartes</taxon>
    </lineage>
</organism>
<dbReference type="GO" id="GO:0006355">
    <property type="term" value="P:regulation of DNA-templated transcription"/>
    <property type="evidence" value="ECO:0007669"/>
    <property type="project" value="TreeGrafter"/>
</dbReference>
<dbReference type="Pfam" id="PF00397">
    <property type="entry name" value="WW"/>
    <property type="match status" value="1"/>
</dbReference>
<dbReference type="InterPro" id="IPR035892">
    <property type="entry name" value="C2_domain_sf"/>
</dbReference>
<feature type="region of interest" description="Disordered" evidence="8">
    <location>
        <begin position="214"/>
        <end position="253"/>
    </location>
</feature>
<keyword evidence="6" id="KW-0804">Transcription</keyword>
<dbReference type="AlphaFoldDB" id="A0A851ARS5"/>
<dbReference type="InterPro" id="IPR051105">
    <property type="entry name" value="WWC/KIBRA_Hippo_Reg"/>
</dbReference>
<dbReference type="CDD" id="cd08680">
    <property type="entry name" value="C2_Kibra"/>
    <property type="match status" value="1"/>
</dbReference>
<feature type="region of interest" description="Disordered" evidence="8">
    <location>
        <begin position="474"/>
        <end position="510"/>
    </location>
</feature>
<dbReference type="Pfam" id="PF25802">
    <property type="entry name" value="WWC1"/>
    <property type="match status" value="1"/>
</dbReference>
<dbReference type="GO" id="GO:0016477">
    <property type="term" value="P:cell migration"/>
    <property type="evidence" value="ECO:0007669"/>
    <property type="project" value="TreeGrafter"/>
</dbReference>
<comment type="caution">
    <text evidence="11">The sequence shown here is derived from an EMBL/GenBank/DDBJ whole genome shotgun (WGS) entry which is preliminary data.</text>
</comment>
<feature type="compositionally biased region" description="Low complexity" evidence="8">
    <location>
        <begin position="494"/>
        <end position="510"/>
    </location>
</feature>
<dbReference type="PANTHER" id="PTHR14791:SF26">
    <property type="entry name" value="PROTEIN WWC2"/>
    <property type="match status" value="1"/>
</dbReference>
<dbReference type="GO" id="GO:0046621">
    <property type="term" value="P:negative regulation of organ growth"/>
    <property type="evidence" value="ECO:0007669"/>
    <property type="project" value="TreeGrafter"/>
</dbReference>
<feature type="coiled-coil region" evidence="7">
    <location>
        <begin position="265"/>
        <end position="379"/>
    </location>
</feature>
<protein>
    <submittedName>
        <fullName evidence="11">WWC2 protein</fullName>
    </submittedName>
</protein>
<dbReference type="GO" id="GO:0060090">
    <property type="term" value="F:molecular adaptor activity"/>
    <property type="evidence" value="ECO:0007669"/>
    <property type="project" value="TreeGrafter"/>
</dbReference>
<evidence type="ECO:0000256" key="4">
    <source>
        <dbReference type="ARBA" id="ARBA00023015"/>
    </source>
</evidence>
<gene>
    <name evidence="11" type="primary">Wwc2</name>
    <name evidence="11" type="ORF">PICGYM_R09491</name>
</gene>
<dbReference type="PANTHER" id="PTHR14791">
    <property type="entry name" value="BOMB/KIRA PROTEINS"/>
    <property type="match status" value="1"/>
</dbReference>
<dbReference type="PROSITE" id="PS50020">
    <property type="entry name" value="WW_DOMAIN_2"/>
    <property type="match status" value="1"/>
</dbReference>
<accession>A0A851ARS5</accession>
<feature type="non-terminal residue" evidence="11">
    <location>
        <position position="1123"/>
    </location>
</feature>
<keyword evidence="4" id="KW-0805">Transcription regulation</keyword>
<dbReference type="GO" id="GO:0035330">
    <property type="term" value="P:regulation of hippo signaling"/>
    <property type="evidence" value="ECO:0007669"/>
    <property type="project" value="TreeGrafter"/>
</dbReference>
<comment type="subcellular location">
    <subcellularLocation>
        <location evidence="1">Cytoplasm</location>
    </subcellularLocation>
</comment>
<dbReference type="EMBL" id="WEKY01005680">
    <property type="protein sequence ID" value="NWI36395.1"/>
    <property type="molecule type" value="Genomic_DNA"/>
</dbReference>
<dbReference type="CDD" id="cd00201">
    <property type="entry name" value="WW"/>
    <property type="match status" value="1"/>
</dbReference>
<evidence type="ECO:0000256" key="5">
    <source>
        <dbReference type="ARBA" id="ARBA00023054"/>
    </source>
</evidence>
<evidence type="ECO:0000256" key="8">
    <source>
        <dbReference type="SAM" id="MobiDB-lite"/>
    </source>
</evidence>
<keyword evidence="3" id="KW-0677">Repeat</keyword>
<dbReference type="SUPFAM" id="SSF51045">
    <property type="entry name" value="WW domain"/>
    <property type="match status" value="1"/>
</dbReference>
<keyword evidence="12" id="KW-1185">Reference proteome</keyword>
<evidence type="ECO:0000313" key="12">
    <source>
        <dbReference type="Proteomes" id="UP000631391"/>
    </source>
</evidence>
<dbReference type="Gene3D" id="2.20.70.10">
    <property type="match status" value="1"/>
</dbReference>
<dbReference type="FunFam" id="2.20.70.10:FF:000001">
    <property type="entry name" value="Membrane-associated guanylate kinase, WW and PDZ domain-containing protein 1"/>
    <property type="match status" value="1"/>
</dbReference>
<dbReference type="GO" id="GO:0019900">
    <property type="term" value="F:kinase binding"/>
    <property type="evidence" value="ECO:0007669"/>
    <property type="project" value="TreeGrafter"/>
</dbReference>
<evidence type="ECO:0000256" key="7">
    <source>
        <dbReference type="SAM" id="Coils"/>
    </source>
</evidence>
<dbReference type="Gene3D" id="2.60.40.150">
    <property type="entry name" value="C2 domain"/>
    <property type="match status" value="1"/>
</dbReference>
<feature type="region of interest" description="Disordered" evidence="8">
    <location>
        <begin position="561"/>
        <end position="592"/>
    </location>
</feature>